<dbReference type="EMBL" id="JBBHLL010000218">
    <property type="protein sequence ID" value="KAK7809178.1"/>
    <property type="molecule type" value="Genomic_DNA"/>
</dbReference>
<keyword evidence="1" id="KW-0812">Transmembrane</keyword>
<dbReference type="AlphaFoldDB" id="A0AAW0I448"/>
<comment type="caution">
    <text evidence="2">The sequence shown here is derived from an EMBL/GenBank/DDBJ whole genome shotgun (WGS) entry which is preliminary data.</text>
</comment>
<feature type="transmembrane region" description="Helical" evidence="1">
    <location>
        <begin position="21"/>
        <end position="40"/>
    </location>
</feature>
<sequence length="135" mass="15280">SLSVSLRTLSQCYTKINLIRLGMSTMFVVLMVVFLVEAWYSQRVSPSRPSCHIVVSIISLKDPRATMNPWSRWTSSSSGFCEACTDKSLRAIQAWDGSSVSSSFEWRRGQNLAQVHMGYFADLQLLHRNYNPISP</sequence>
<keyword evidence="1" id="KW-0472">Membrane</keyword>
<protein>
    <submittedName>
        <fullName evidence="2">Uncharacterized protein</fullName>
    </submittedName>
</protein>
<name>A0AAW0I448_MYOGA</name>
<gene>
    <name evidence="2" type="ORF">U0070_025587</name>
</gene>
<organism evidence="2 3">
    <name type="scientific">Myodes glareolus</name>
    <name type="common">Bank vole</name>
    <name type="synonym">Clethrionomys glareolus</name>
    <dbReference type="NCBI Taxonomy" id="447135"/>
    <lineage>
        <taxon>Eukaryota</taxon>
        <taxon>Metazoa</taxon>
        <taxon>Chordata</taxon>
        <taxon>Craniata</taxon>
        <taxon>Vertebrata</taxon>
        <taxon>Euteleostomi</taxon>
        <taxon>Mammalia</taxon>
        <taxon>Eutheria</taxon>
        <taxon>Euarchontoglires</taxon>
        <taxon>Glires</taxon>
        <taxon>Rodentia</taxon>
        <taxon>Myomorpha</taxon>
        <taxon>Muroidea</taxon>
        <taxon>Cricetidae</taxon>
        <taxon>Arvicolinae</taxon>
        <taxon>Myodes</taxon>
    </lineage>
</organism>
<evidence type="ECO:0000256" key="1">
    <source>
        <dbReference type="SAM" id="Phobius"/>
    </source>
</evidence>
<evidence type="ECO:0000313" key="3">
    <source>
        <dbReference type="Proteomes" id="UP001488838"/>
    </source>
</evidence>
<dbReference type="Proteomes" id="UP001488838">
    <property type="component" value="Unassembled WGS sequence"/>
</dbReference>
<keyword evidence="1" id="KW-1133">Transmembrane helix</keyword>
<proteinExistence type="predicted"/>
<evidence type="ECO:0000313" key="2">
    <source>
        <dbReference type="EMBL" id="KAK7809178.1"/>
    </source>
</evidence>
<keyword evidence="3" id="KW-1185">Reference proteome</keyword>
<feature type="non-terminal residue" evidence="2">
    <location>
        <position position="1"/>
    </location>
</feature>
<reference evidence="2 3" key="1">
    <citation type="journal article" date="2023" name="bioRxiv">
        <title>Conserved and derived expression patterns and positive selection on dental genes reveal complex evolutionary context of ever-growing rodent molars.</title>
        <authorList>
            <person name="Calamari Z.T."/>
            <person name="Song A."/>
            <person name="Cohen E."/>
            <person name="Akter M."/>
            <person name="Roy R.D."/>
            <person name="Hallikas O."/>
            <person name="Christensen M.M."/>
            <person name="Li P."/>
            <person name="Marangoni P."/>
            <person name="Jernvall J."/>
            <person name="Klein O.D."/>
        </authorList>
    </citation>
    <scope>NUCLEOTIDE SEQUENCE [LARGE SCALE GENOMIC DNA]</scope>
    <source>
        <strain evidence="2">V071</strain>
    </source>
</reference>
<accession>A0AAW0I448</accession>